<feature type="transmembrane region" description="Helical" evidence="2">
    <location>
        <begin position="14"/>
        <end position="37"/>
    </location>
</feature>
<feature type="region of interest" description="Disordered" evidence="1">
    <location>
        <begin position="193"/>
        <end position="215"/>
    </location>
</feature>
<protein>
    <submittedName>
        <fullName evidence="3">Uncharacterized protein</fullName>
    </submittedName>
</protein>
<dbReference type="RefSeq" id="WP_119976168.1">
    <property type="nucleotide sequence ID" value="NZ_JBHSQA010000009.1"/>
</dbReference>
<sequence>MSLEEVDVSVLAEILIALAVTGLVSTVTVVLITRMLYRRIRRNSALSSAALRTRARVSTGPRRKVLKLRVRLRETLDSAQAAYTLAARSDGPKGELPQLFRRIHRQGLVLESQLKLMESEHDARALANSIADATRQVDQVAGMVGRLRSSVTAGLNDLGGDTLDSLHAEVDREVAALDAGVQELRLLNGADDLYPPHPLGSRPTSLDHQNRGNKL</sequence>
<evidence type="ECO:0000256" key="2">
    <source>
        <dbReference type="SAM" id="Phobius"/>
    </source>
</evidence>
<dbReference type="AlphaFoldDB" id="A0A3A5MCP8"/>
<keyword evidence="4" id="KW-1185">Reference proteome</keyword>
<name>A0A3A5MCP8_9MICO</name>
<evidence type="ECO:0000313" key="3">
    <source>
        <dbReference type="EMBL" id="RJT85625.1"/>
    </source>
</evidence>
<dbReference type="EMBL" id="QZVS01000095">
    <property type="protein sequence ID" value="RJT85625.1"/>
    <property type="molecule type" value="Genomic_DNA"/>
</dbReference>
<accession>A0A3A5MCP8</accession>
<comment type="caution">
    <text evidence="3">The sequence shown here is derived from an EMBL/GenBank/DDBJ whole genome shotgun (WGS) entry which is preliminary data.</text>
</comment>
<keyword evidence="2" id="KW-0472">Membrane</keyword>
<dbReference type="OrthoDB" id="5113113at2"/>
<keyword evidence="2" id="KW-1133">Transmembrane helix</keyword>
<evidence type="ECO:0000313" key="4">
    <source>
        <dbReference type="Proteomes" id="UP000272015"/>
    </source>
</evidence>
<reference evidence="3 4" key="1">
    <citation type="submission" date="2018-09" db="EMBL/GenBank/DDBJ databases">
        <title>Novel species of Cryobacterium.</title>
        <authorList>
            <person name="Liu Q."/>
            <person name="Xin Y.-H."/>
        </authorList>
    </citation>
    <scope>NUCLEOTIDE SEQUENCE [LARGE SCALE GENOMIC DNA]</scope>
    <source>
        <strain evidence="3 4">Hh39</strain>
    </source>
</reference>
<evidence type="ECO:0000256" key="1">
    <source>
        <dbReference type="SAM" id="MobiDB-lite"/>
    </source>
</evidence>
<gene>
    <name evidence="3" type="ORF">D6T64_18560</name>
</gene>
<keyword evidence="2" id="KW-0812">Transmembrane</keyword>
<proteinExistence type="predicted"/>
<organism evidence="3 4">
    <name type="scientific">Cryobacterium melibiosiphilum</name>
    <dbReference type="NCBI Taxonomy" id="995039"/>
    <lineage>
        <taxon>Bacteria</taxon>
        <taxon>Bacillati</taxon>
        <taxon>Actinomycetota</taxon>
        <taxon>Actinomycetes</taxon>
        <taxon>Micrococcales</taxon>
        <taxon>Microbacteriaceae</taxon>
        <taxon>Cryobacterium</taxon>
    </lineage>
</organism>
<dbReference type="Proteomes" id="UP000272015">
    <property type="component" value="Unassembled WGS sequence"/>
</dbReference>